<dbReference type="GO" id="GO:0005524">
    <property type="term" value="F:ATP binding"/>
    <property type="evidence" value="ECO:0007669"/>
    <property type="project" value="UniProtKB-KW"/>
</dbReference>
<dbReference type="InterPro" id="IPR047087">
    <property type="entry name" value="KU70_core_dom"/>
</dbReference>
<keyword evidence="11" id="KW-0539">Nucleus</keyword>
<dbReference type="SMART" id="SM00513">
    <property type="entry name" value="SAP"/>
    <property type="match status" value="1"/>
</dbReference>
<keyword evidence="9" id="KW-0233">DNA recombination</keyword>
<evidence type="ECO:0000256" key="4">
    <source>
        <dbReference type="ARBA" id="ARBA00022763"/>
    </source>
</evidence>
<evidence type="ECO:0000256" key="6">
    <source>
        <dbReference type="ARBA" id="ARBA00022806"/>
    </source>
</evidence>
<evidence type="ECO:0000256" key="11">
    <source>
        <dbReference type="ARBA" id="ARBA00023242"/>
    </source>
</evidence>
<dbReference type="GO" id="GO:0003690">
    <property type="term" value="F:double-stranded DNA binding"/>
    <property type="evidence" value="ECO:0007669"/>
    <property type="project" value="TreeGrafter"/>
</dbReference>
<keyword evidence="8" id="KW-0238">DNA-binding</keyword>
<evidence type="ECO:0000256" key="3">
    <source>
        <dbReference type="ARBA" id="ARBA00022741"/>
    </source>
</evidence>
<keyword evidence="10" id="KW-0234">DNA repair</keyword>
<dbReference type="Pfam" id="PF03730">
    <property type="entry name" value="Ku_C"/>
    <property type="match status" value="1"/>
</dbReference>
<protein>
    <recommendedName>
        <fullName evidence="12">SAP domain-containing protein</fullName>
    </recommendedName>
</protein>
<keyword evidence="14" id="KW-1185">Reference proteome</keyword>
<dbReference type="InterPro" id="IPR036465">
    <property type="entry name" value="vWFA_dom_sf"/>
</dbReference>
<feature type="domain" description="SAP" evidence="12">
    <location>
        <begin position="603"/>
        <end position="637"/>
    </location>
</feature>
<dbReference type="PANTHER" id="PTHR12604">
    <property type="entry name" value="KU AUTOANTIGEN DNA HELICASE"/>
    <property type="match status" value="1"/>
</dbReference>
<evidence type="ECO:0000256" key="10">
    <source>
        <dbReference type="ARBA" id="ARBA00023204"/>
    </source>
</evidence>
<dbReference type="GO" id="GO:0042162">
    <property type="term" value="F:telomeric DNA binding"/>
    <property type="evidence" value="ECO:0007669"/>
    <property type="project" value="InterPro"/>
</dbReference>
<evidence type="ECO:0000256" key="2">
    <source>
        <dbReference type="ARBA" id="ARBA00005240"/>
    </source>
</evidence>
<dbReference type="Proteomes" id="UP001300502">
    <property type="component" value="Unassembled WGS sequence"/>
</dbReference>
<keyword evidence="6" id="KW-0347">Helicase</keyword>
<dbReference type="Pfam" id="PF02735">
    <property type="entry name" value="Ku"/>
    <property type="match status" value="1"/>
</dbReference>
<name>A0AAV9IEJ7_9RHOD</name>
<dbReference type="Gene3D" id="2.40.290.10">
    <property type="match status" value="1"/>
</dbReference>
<evidence type="ECO:0000259" key="12">
    <source>
        <dbReference type="PROSITE" id="PS50800"/>
    </source>
</evidence>
<dbReference type="InterPro" id="IPR006164">
    <property type="entry name" value="DNA_bd_Ku70/Ku80"/>
</dbReference>
<evidence type="ECO:0000313" key="14">
    <source>
        <dbReference type="Proteomes" id="UP001300502"/>
    </source>
</evidence>
<dbReference type="GO" id="GO:0006303">
    <property type="term" value="P:double-strand break repair via nonhomologous end joining"/>
    <property type="evidence" value="ECO:0007669"/>
    <property type="project" value="InterPro"/>
</dbReference>
<dbReference type="PIRSF" id="PIRSF003033">
    <property type="entry name" value="Ku70"/>
    <property type="match status" value="1"/>
</dbReference>
<dbReference type="Gene3D" id="3.40.50.410">
    <property type="entry name" value="von Willebrand factor, type A domain"/>
    <property type="match status" value="1"/>
</dbReference>
<comment type="subcellular location">
    <subcellularLocation>
        <location evidence="1">Nucleus</location>
    </subcellularLocation>
</comment>
<sequence>MEAETTTTVDSSSRELLLFAVDARKNMYEQNEDKVPLMAMVLGSVKECFKSKVIADAGDLLGVVLFGTSKMNNPNDLENIYVLLELDVPDPESILYLETLERTPEWMLSQFGGLERYAKLKFQNLLFTCRSLFHHSARSKTLNIRKRLLLFTDDDDPIEDAENQKNACIRQARDLVESGIRIELVPLKSITSKPFDYHLFYEDIIGGTSPPELEPSTNSTSSSYHPLISKLEQLQQHIRKKQYRKRVLMYTILYLDNDSTKQQDTNTASCSSQLDHGGGGAVGWEVYALFHRATKSRKVLLEARNNEPVRRVSISYSEQSGALVTNSNDIRYSFPFDGVACVFTPSEMEQLGHLSKYGMELIGFEHKDKLKWQYNIRPSYFLYPSDRTIKGSQFLVSVLWRQMLQQNQIAIVRVRFRRYSHPRLAALVPQEEKKNQSSQGLGEPCGFHLIWLPFAEDIRKEWRNQYPKWNNLPSKQCVQAAMNVISKLSMPSYQPTNYSDPDIQQYYNGLQALALNQSNLPQVKDTLDVDDVQMANVAKKQLQEWSQYVHEQPIGIMKQEKTCSSSQQSTVIHNMEKNRAKQYLEELELDWKALAADYSGNGLEKQNMTTLKMFCTAHDLKKSGRKAELIERIREYLQTEET</sequence>
<gene>
    <name evidence="13" type="ORF">GAYE_SCF15G3550</name>
</gene>
<dbReference type="AlphaFoldDB" id="A0AAV9IEJ7"/>
<evidence type="ECO:0000313" key="13">
    <source>
        <dbReference type="EMBL" id="KAK4525641.1"/>
    </source>
</evidence>
<dbReference type="Gene3D" id="1.10.1600.10">
    <property type="match status" value="1"/>
</dbReference>
<comment type="similarity">
    <text evidence="2">Belongs to the ku70 family.</text>
</comment>
<dbReference type="GO" id="GO:0006310">
    <property type="term" value="P:DNA recombination"/>
    <property type="evidence" value="ECO:0007669"/>
    <property type="project" value="UniProtKB-KW"/>
</dbReference>
<dbReference type="SUPFAM" id="SSF53300">
    <property type="entry name" value="vWA-like"/>
    <property type="match status" value="1"/>
</dbReference>
<dbReference type="GO" id="GO:0000723">
    <property type="term" value="P:telomere maintenance"/>
    <property type="evidence" value="ECO:0007669"/>
    <property type="project" value="InterPro"/>
</dbReference>
<keyword evidence="3" id="KW-0547">Nucleotide-binding</keyword>
<dbReference type="GO" id="GO:0016787">
    <property type="term" value="F:hydrolase activity"/>
    <property type="evidence" value="ECO:0007669"/>
    <property type="project" value="UniProtKB-KW"/>
</dbReference>
<keyword evidence="7" id="KW-0067">ATP-binding</keyword>
<dbReference type="Gene3D" id="1.10.720.30">
    <property type="entry name" value="SAP domain"/>
    <property type="match status" value="1"/>
</dbReference>
<dbReference type="SMART" id="SM00559">
    <property type="entry name" value="Ku78"/>
    <property type="match status" value="1"/>
</dbReference>
<dbReference type="InterPro" id="IPR005160">
    <property type="entry name" value="Ku_C"/>
</dbReference>
<comment type="caution">
    <text evidence="13">The sequence shown here is derived from an EMBL/GenBank/DDBJ whole genome shotgun (WGS) entry which is preliminary data.</text>
</comment>
<evidence type="ECO:0000256" key="7">
    <source>
        <dbReference type="ARBA" id="ARBA00022840"/>
    </source>
</evidence>
<organism evidence="13 14">
    <name type="scientific">Galdieria yellowstonensis</name>
    <dbReference type="NCBI Taxonomy" id="3028027"/>
    <lineage>
        <taxon>Eukaryota</taxon>
        <taxon>Rhodophyta</taxon>
        <taxon>Bangiophyceae</taxon>
        <taxon>Galdieriales</taxon>
        <taxon>Galdieriaceae</taxon>
        <taxon>Galdieria</taxon>
    </lineage>
</organism>
<keyword evidence="4" id="KW-0227">DNA damage</keyword>
<dbReference type="Gene3D" id="4.10.970.10">
    <property type="entry name" value="Ku70, bridge and pillars"/>
    <property type="match status" value="1"/>
</dbReference>
<evidence type="ECO:0000256" key="8">
    <source>
        <dbReference type="ARBA" id="ARBA00023125"/>
    </source>
</evidence>
<evidence type="ECO:0000256" key="1">
    <source>
        <dbReference type="ARBA" id="ARBA00004123"/>
    </source>
</evidence>
<dbReference type="PROSITE" id="PS50800">
    <property type="entry name" value="SAP"/>
    <property type="match status" value="1"/>
</dbReference>
<reference evidence="13 14" key="1">
    <citation type="submission" date="2022-07" db="EMBL/GenBank/DDBJ databases">
        <title>Genome-wide signatures of adaptation to extreme environments.</title>
        <authorList>
            <person name="Cho C.H."/>
            <person name="Yoon H.S."/>
        </authorList>
    </citation>
    <scope>NUCLEOTIDE SEQUENCE [LARGE SCALE GENOMIC DNA]</scope>
    <source>
        <strain evidence="13 14">108.79 E11</strain>
    </source>
</reference>
<dbReference type="EMBL" id="JANCYU010000032">
    <property type="protein sequence ID" value="KAK4525641.1"/>
    <property type="molecule type" value="Genomic_DNA"/>
</dbReference>
<dbReference type="InterPro" id="IPR027388">
    <property type="entry name" value="Ku70_bridge/pillars_dom_sf"/>
</dbReference>
<dbReference type="InterPro" id="IPR036361">
    <property type="entry name" value="SAP_dom_sf"/>
</dbReference>
<proteinExistence type="inferred from homology"/>
<evidence type="ECO:0000256" key="9">
    <source>
        <dbReference type="ARBA" id="ARBA00023172"/>
    </source>
</evidence>
<dbReference type="GO" id="GO:0003684">
    <property type="term" value="F:damaged DNA binding"/>
    <property type="evidence" value="ECO:0007669"/>
    <property type="project" value="InterPro"/>
</dbReference>
<evidence type="ECO:0000256" key="5">
    <source>
        <dbReference type="ARBA" id="ARBA00022801"/>
    </source>
</evidence>
<dbReference type="InterPro" id="IPR016194">
    <property type="entry name" value="SPOC-like_C_dom_sf"/>
</dbReference>
<dbReference type="InterPro" id="IPR006165">
    <property type="entry name" value="Ku70"/>
</dbReference>
<dbReference type="SUPFAM" id="SSF68906">
    <property type="entry name" value="SAP domain"/>
    <property type="match status" value="1"/>
</dbReference>
<dbReference type="InterPro" id="IPR003034">
    <property type="entry name" value="SAP_dom"/>
</dbReference>
<dbReference type="CDD" id="cd00788">
    <property type="entry name" value="KU70"/>
    <property type="match status" value="1"/>
</dbReference>
<dbReference type="InterPro" id="IPR005161">
    <property type="entry name" value="Ku_N"/>
</dbReference>
<keyword evidence="5" id="KW-0378">Hydrolase</keyword>
<dbReference type="GO" id="GO:0043564">
    <property type="term" value="C:Ku70:Ku80 complex"/>
    <property type="evidence" value="ECO:0007669"/>
    <property type="project" value="InterPro"/>
</dbReference>
<dbReference type="PANTHER" id="PTHR12604:SF2">
    <property type="entry name" value="X-RAY REPAIR CROSS-COMPLEMENTING PROTEIN 6"/>
    <property type="match status" value="1"/>
</dbReference>
<dbReference type="Pfam" id="PF03731">
    <property type="entry name" value="Ku_N"/>
    <property type="match status" value="1"/>
</dbReference>
<accession>A0AAV9IEJ7</accession>
<dbReference type="Pfam" id="PF02037">
    <property type="entry name" value="SAP"/>
    <property type="match status" value="1"/>
</dbReference>
<dbReference type="GO" id="GO:0003678">
    <property type="term" value="F:DNA helicase activity"/>
    <property type="evidence" value="ECO:0007669"/>
    <property type="project" value="InterPro"/>
</dbReference>
<dbReference type="SUPFAM" id="SSF100939">
    <property type="entry name" value="SPOC domain-like"/>
    <property type="match status" value="1"/>
</dbReference>